<feature type="transmembrane region" description="Helical" evidence="3">
    <location>
        <begin position="40"/>
        <end position="60"/>
    </location>
</feature>
<evidence type="ECO:0000313" key="6">
    <source>
        <dbReference type="Proteomes" id="UP000597444"/>
    </source>
</evidence>
<keyword evidence="6" id="KW-1185">Reference proteome</keyword>
<keyword evidence="1" id="KW-0808">Transferase</keyword>
<dbReference type="CDD" id="cd04301">
    <property type="entry name" value="NAT_SF"/>
    <property type="match status" value="1"/>
</dbReference>
<proteinExistence type="predicted"/>
<evidence type="ECO:0000256" key="1">
    <source>
        <dbReference type="ARBA" id="ARBA00022679"/>
    </source>
</evidence>
<keyword evidence="2" id="KW-0012">Acyltransferase</keyword>
<dbReference type="PROSITE" id="PS51186">
    <property type="entry name" value="GNAT"/>
    <property type="match status" value="1"/>
</dbReference>
<dbReference type="AlphaFoldDB" id="A0A8J3INW7"/>
<dbReference type="RefSeq" id="WP_220208804.1">
    <property type="nucleotide sequence ID" value="NZ_BNJK01000002.1"/>
</dbReference>
<dbReference type="InterPro" id="IPR016181">
    <property type="entry name" value="Acyl_CoA_acyltransferase"/>
</dbReference>
<evidence type="ECO:0000259" key="4">
    <source>
        <dbReference type="PROSITE" id="PS51186"/>
    </source>
</evidence>
<protein>
    <recommendedName>
        <fullName evidence="4">N-acetyltransferase domain-containing protein</fullName>
    </recommendedName>
</protein>
<accession>A0A8J3INW7</accession>
<gene>
    <name evidence="5" type="ORF">KSF_080840</name>
</gene>
<dbReference type="InterPro" id="IPR051556">
    <property type="entry name" value="N-term/lysine_N-AcTrnsfr"/>
</dbReference>
<dbReference type="SUPFAM" id="SSF55729">
    <property type="entry name" value="Acyl-CoA N-acyltransferases (Nat)"/>
    <property type="match status" value="1"/>
</dbReference>
<reference evidence="5" key="1">
    <citation type="submission" date="2020-10" db="EMBL/GenBank/DDBJ databases">
        <title>Taxonomic study of unclassified bacteria belonging to the class Ktedonobacteria.</title>
        <authorList>
            <person name="Yabe S."/>
            <person name="Wang C.M."/>
            <person name="Zheng Y."/>
            <person name="Sakai Y."/>
            <person name="Cavaletti L."/>
            <person name="Monciardini P."/>
            <person name="Donadio S."/>
        </authorList>
    </citation>
    <scope>NUCLEOTIDE SEQUENCE</scope>
    <source>
        <strain evidence="5">ID150040</strain>
    </source>
</reference>
<keyword evidence="3" id="KW-0812">Transmembrane</keyword>
<dbReference type="PANTHER" id="PTHR42919:SF8">
    <property type="entry name" value="N-ALPHA-ACETYLTRANSFERASE 50"/>
    <property type="match status" value="1"/>
</dbReference>
<name>A0A8J3INW7_9CHLR</name>
<keyword evidence="3" id="KW-0472">Membrane</keyword>
<evidence type="ECO:0000256" key="3">
    <source>
        <dbReference type="SAM" id="Phobius"/>
    </source>
</evidence>
<dbReference type="InterPro" id="IPR000182">
    <property type="entry name" value="GNAT_dom"/>
</dbReference>
<comment type="caution">
    <text evidence="5">The sequence shown here is derived from an EMBL/GenBank/DDBJ whole genome shotgun (WGS) entry which is preliminary data.</text>
</comment>
<feature type="domain" description="N-acetyltransferase" evidence="4">
    <location>
        <begin position="1"/>
        <end position="153"/>
    </location>
</feature>
<dbReference type="EMBL" id="BNJK01000002">
    <property type="protein sequence ID" value="GHO98036.1"/>
    <property type="molecule type" value="Genomic_DNA"/>
</dbReference>
<dbReference type="Proteomes" id="UP000597444">
    <property type="component" value="Unassembled WGS sequence"/>
</dbReference>
<organism evidence="5 6">
    <name type="scientific">Reticulibacter mediterranei</name>
    <dbReference type="NCBI Taxonomy" id="2778369"/>
    <lineage>
        <taxon>Bacteria</taxon>
        <taxon>Bacillati</taxon>
        <taxon>Chloroflexota</taxon>
        <taxon>Ktedonobacteria</taxon>
        <taxon>Ktedonobacterales</taxon>
        <taxon>Reticulibacteraceae</taxon>
        <taxon>Reticulibacter</taxon>
    </lineage>
</organism>
<dbReference type="Pfam" id="PF00583">
    <property type="entry name" value="Acetyltransf_1"/>
    <property type="match status" value="1"/>
</dbReference>
<keyword evidence="3" id="KW-1133">Transmembrane helix</keyword>
<sequence>MYIDQDLVLRPLRKKEIALLPPGARPGDHRTRFYLQEGGIALYLIAWLGTTAVGQLLLTWEGETREPMGSQLVRCPHLSDFNVLPEYRSQGIGTRMLDHIEQLAQEKGYQQIGLGVGLDNSRARALYERRGYRDSGLGEYMDSWAWIDEQGQEFLVIDRCLYLVKHLAE</sequence>
<dbReference type="GO" id="GO:0016747">
    <property type="term" value="F:acyltransferase activity, transferring groups other than amino-acyl groups"/>
    <property type="evidence" value="ECO:0007669"/>
    <property type="project" value="InterPro"/>
</dbReference>
<evidence type="ECO:0000313" key="5">
    <source>
        <dbReference type="EMBL" id="GHO98036.1"/>
    </source>
</evidence>
<dbReference type="PANTHER" id="PTHR42919">
    <property type="entry name" value="N-ALPHA-ACETYLTRANSFERASE"/>
    <property type="match status" value="1"/>
</dbReference>
<dbReference type="Gene3D" id="3.40.630.30">
    <property type="match status" value="1"/>
</dbReference>
<evidence type="ECO:0000256" key="2">
    <source>
        <dbReference type="ARBA" id="ARBA00023315"/>
    </source>
</evidence>